<evidence type="ECO:0000259" key="2">
    <source>
        <dbReference type="Pfam" id="PF00710"/>
    </source>
</evidence>
<reference evidence="3" key="1">
    <citation type="journal article" date="2020" name="BMC Genomics">
        <title>Correction to: Identification and distribution of gene clusters required for synthesis of sphingolipid metabolism inhibitors in diverse species of the filamentous fungus Fusarium.</title>
        <authorList>
            <person name="Kim H.S."/>
            <person name="Lohmar J.M."/>
            <person name="Busman M."/>
            <person name="Brown D.W."/>
            <person name="Naumann T.A."/>
            <person name="Divon H.H."/>
            <person name="Lysoe E."/>
            <person name="Uhlig S."/>
            <person name="Proctor R.H."/>
        </authorList>
    </citation>
    <scope>NUCLEOTIDE SEQUENCE</scope>
    <source>
        <strain evidence="3">NRRL 20472</strain>
    </source>
</reference>
<sequence length="391" mass="42523">MRKRIGILIETGGTATGQGSRDHYESGTLTLEKVLQSIDYDRESITLEVRSVAKGDGVDKTSGFALYLACYISDLATECQKHRPTVTFIGFIAGTDLGAQVMAAFSCLEKPRIPVSGTGAQFPPDDPAADGPGNIADLIKVGVHPRAVGRGAMWVFNHKIMDGPCIRKKDVHSEDAFDSYPGPIGHIDGGSVSFNVPVPVGPHPRPVLENRIGPSQPPALTHIKIETITHDYDGKDLEVLTKDRQPQAIIFNSMGKGYCNQYKDNIRAILEKYDTIAVICTTTGQPLMRSNAGFGIPGGALPMRNIDIILKICFFAKKSHEEIKSTIYRLGQVELLEQTAEAAKKAREEMQEVINSCSSLLCCILVALIGGIWFVVLMMHKGPKTFGRENG</sequence>
<dbReference type="GO" id="GO:0004067">
    <property type="term" value="F:asparaginase activity"/>
    <property type="evidence" value="ECO:0007669"/>
    <property type="project" value="UniProtKB-UniRule"/>
</dbReference>
<dbReference type="InterPro" id="IPR027474">
    <property type="entry name" value="L-asparaginase_N"/>
</dbReference>
<keyword evidence="1" id="KW-1133">Transmembrane helix</keyword>
<keyword evidence="1" id="KW-0812">Transmembrane</keyword>
<dbReference type="AlphaFoldDB" id="A0A8H4SV13"/>
<proteinExistence type="predicted"/>
<dbReference type="Proteomes" id="UP000622797">
    <property type="component" value="Unassembled WGS sequence"/>
</dbReference>
<feature type="domain" description="L-asparaginase N-terminal" evidence="2">
    <location>
        <begin position="8"/>
        <end position="195"/>
    </location>
</feature>
<dbReference type="SMART" id="SM00870">
    <property type="entry name" value="Asparaginase"/>
    <property type="match status" value="1"/>
</dbReference>
<dbReference type="PROSITE" id="PS51732">
    <property type="entry name" value="ASN_GLN_ASE_3"/>
    <property type="match status" value="1"/>
</dbReference>
<evidence type="ECO:0000256" key="1">
    <source>
        <dbReference type="SAM" id="Phobius"/>
    </source>
</evidence>
<dbReference type="OrthoDB" id="5114657at2759"/>
<dbReference type="Gene3D" id="3.40.50.1170">
    <property type="entry name" value="L-asparaginase, N-terminal domain"/>
    <property type="match status" value="1"/>
</dbReference>
<dbReference type="SUPFAM" id="SSF53774">
    <property type="entry name" value="Glutaminase/Asparaginase"/>
    <property type="match status" value="1"/>
</dbReference>
<keyword evidence="1" id="KW-0472">Membrane</keyword>
<dbReference type="InterPro" id="IPR037152">
    <property type="entry name" value="L-asparaginase_N_sf"/>
</dbReference>
<dbReference type="Pfam" id="PF00710">
    <property type="entry name" value="Asparaginase"/>
    <property type="match status" value="1"/>
</dbReference>
<dbReference type="InterPro" id="IPR036152">
    <property type="entry name" value="Asp/glu_Ase-like_sf"/>
</dbReference>
<dbReference type="PIRSF" id="PIRSF001220">
    <property type="entry name" value="L-ASNase_gatD"/>
    <property type="match status" value="1"/>
</dbReference>
<dbReference type="PIRSF" id="PIRSF500176">
    <property type="entry name" value="L_ASNase"/>
    <property type="match status" value="1"/>
</dbReference>
<gene>
    <name evidence="3" type="ORF">FSARC_14207</name>
</gene>
<accession>A0A8H4SV13</accession>
<feature type="transmembrane region" description="Helical" evidence="1">
    <location>
        <begin position="358"/>
        <end position="379"/>
    </location>
</feature>
<evidence type="ECO:0000313" key="3">
    <source>
        <dbReference type="EMBL" id="KAF4946371.1"/>
    </source>
</evidence>
<reference evidence="3" key="2">
    <citation type="submission" date="2020-05" db="EMBL/GenBank/DDBJ databases">
        <authorList>
            <person name="Kim H.-S."/>
            <person name="Proctor R.H."/>
            <person name="Brown D.W."/>
        </authorList>
    </citation>
    <scope>NUCLEOTIDE SEQUENCE</scope>
    <source>
        <strain evidence="3">NRRL 20472</strain>
    </source>
</reference>
<keyword evidence="4" id="KW-1185">Reference proteome</keyword>
<protein>
    <recommendedName>
        <fullName evidence="2">L-asparaginase N-terminal domain-containing protein</fullName>
    </recommendedName>
</protein>
<name>A0A8H4SV13_9HYPO</name>
<dbReference type="InterPro" id="IPR006034">
    <property type="entry name" value="Asparaginase/glutaminase-like"/>
</dbReference>
<comment type="caution">
    <text evidence="3">The sequence shown here is derived from an EMBL/GenBank/DDBJ whole genome shotgun (WGS) entry which is preliminary data.</text>
</comment>
<dbReference type="EMBL" id="JABEXW010001169">
    <property type="protein sequence ID" value="KAF4946371.1"/>
    <property type="molecule type" value="Genomic_DNA"/>
</dbReference>
<organism evidence="3 4">
    <name type="scientific">Fusarium sarcochroum</name>
    <dbReference type="NCBI Taxonomy" id="1208366"/>
    <lineage>
        <taxon>Eukaryota</taxon>
        <taxon>Fungi</taxon>
        <taxon>Dikarya</taxon>
        <taxon>Ascomycota</taxon>
        <taxon>Pezizomycotina</taxon>
        <taxon>Sordariomycetes</taxon>
        <taxon>Hypocreomycetidae</taxon>
        <taxon>Hypocreales</taxon>
        <taxon>Nectriaceae</taxon>
        <taxon>Fusarium</taxon>
        <taxon>Fusarium lateritium species complex</taxon>
    </lineage>
</organism>
<evidence type="ECO:0000313" key="4">
    <source>
        <dbReference type="Proteomes" id="UP000622797"/>
    </source>
</evidence>